<dbReference type="SMR" id="A0A1J6KCK1"/>
<dbReference type="InterPro" id="IPR000864">
    <property type="entry name" value="Prot_inh_pot1"/>
</dbReference>
<dbReference type="Gene3D" id="3.30.10.10">
    <property type="entry name" value="Trypsin Inhibitor V, subunit A"/>
    <property type="match status" value="1"/>
</dbReference>
<comment type="caution">
    <text evidence="4">The sequence shown here is derived from an EMBL/GenBank/DDBJ whole genome shotgun (WGS) entry which is preliminary data.</text>
</comment>
<keyword evidence="2" id="KW-0646">Protease inhibitor</keyword>
<dbReference type="EMBL" id="MJEQ01002510">
    <property type="protein sequence ID" value="OIT27150.1"/>
    <property type="molecule type" value="Genomic_DNA"/>
</dbReference>
<dbReference type="Proteomes" id="UP000187609">
    <property type="component" value="Unassembled WGS sequence"/>
</dbReference>
<organism evidence="4 6">
    <name type="scientific">Nicotiana attenuata</name>
    <name type="common">Coyote tobacco</name>
    <dbReference type="NCBI Taxonomy" id="49451"/>
    <lineage>
        <taxon>Eukaryota</taxon>
        <taxon>Viridiplantae</taxon>
        <taxon>Streptophyta</taxon>
        <taxon>Embryophyta</taxon>
        <taxon>Tracheophyta</taxon>
        <taxon>Spermatophyta</taxon>
        <taxon>Magnoliopsida</taxon>
        <taxon>eudicotyledons</taxon>
        <taxon>Gunneridae</taxon>
        <taxon>Pentapetalae</taxon>
        <taxon>asterids</taxon>
        <taxon>lamiids</taxon>
        <taxon>Solanales</taxon>
        <taxon>Solanaceae</taxon>
        <taxon>Nicotianoideae</taxon>
        <taxon>Nicotianeae</taxon>
        <taxon>Nicotiana</taxon>
    </lineage>
</organism>
<evidence type="ECO:0008006" key="7">
    <source>
        <dbReference type="Google" id="ProtNLM"/>
    </source>
</evidence>
<dbReference type="InterPro" id="IPR036354">
    <property type="entry name" value="Prot_inh_pot1_sf"/>
</dbReference>
<proteinExistence type="inferred from homology"/>
<evidence type="ECO:0000256" key="3">
    <source>
        <dbReference type="ARBA" id="ARBA00022900"/>
    </source>
</evidence>
<dbReference type="GO" id="GO:0004867">
    <property type="term" value="F:serine-type endopeptidase inhibitor activity"/>
    <property type="evidence" value="ECO:0007669"/>
    <property type="project" value="UniProtKB-KW"/>
</dbReference>
<dbReference type="GO" id="GO:0009611">
    <property type="term" value="P:response to wounding"/>
    <property type="evidence" value="ECO:0007669"/>
    <property type="project" value="InterPro"/>
</dbReference>
<dbReference type="EMBL" id="MJEQ01000916">
    <property type="protein sequence ID" value="OIT33243.1"/>
    <property type="molecule type" value="Genomic_DNA"/>
</dbReference>
<keyword evidence="3" id="KW-0722">Serine protease inhibitor</keyword>
<gene>
    <name evidence="4" type="ORF">A4A49_55465</name>
    <name evidence="5" type="ORF">A4A49_64202</name>
</gene>
<protein>
    <recommendedName>
        <fullName evidence="7">Subtilisin inhibitor 1</fullName>
    </recommendedName>
</protein>
<reference evidence="4 6" key="1">
    <citation type="submission" date="2016-11" db="EMBL/GenBank/DDBJ databases">
        <title>The genome of Nicotiana attenuata.</title>
        <authorList>
            <person name="Xu S."/>
            <person name="Brockmoeller T."/>
            <person name="Gaquerel E."/>
            <person name="Navarro A."/>
            <person name="Kuhl H."/>
            <person name="Gase K."/>
            <person name="Ling Z."/>
            <person name="Zhou W."/>
            <person name="Kreitzer C."/>
            <person name="Stanke M."/>
            <person name="Tang H."/>
            <person name="Lyons E."/>
            <person name="Pandey P."/>
            <person name="Pandey S.P."/>
            <person name="Timmermann B."/>
            <person name="Baldwin I.T."/>
        </authorList>
    </citation>
    <scope>NUCLEOTIDE SEQUENCE [LARGE SCALE GENOMIC DNA]</scope>
    <source>
        <strain evidence="6">cv. UT</strain>
        <strain evidence="4">UT</strain>
        <tissue evidence="4">Leaves</tissue>
    </source>
</reference>
<name>A0A1J6KCK1_NICAT</name>
<dbReference type="PROSITE" id="PS00285">
    <property type="entry name" value="POTATO_INHIBITOR"/>
    <property type="match status" value="1"/>
</dbReference>
<comment type="similarity">
    <text evidence="1">Belongs to the protease inhibitor I13 (potato type I serine protease inhibitor) family.</text>
</comment>
<evidence type="ECO:0000256" key="1">
    <source>
        <dbReference type="ARBA" id="ARBA00008210"/>
    </source>
</evidence>
<evidence type="ECO:0000313" key="5">
    <source>
        <dbReference type="EMBL" id="OIT33243.1"/>
    </source>
</evidence>
<dbReference type="PANTHER" id="PTHR33091:SF66">
    <property type="entry name" value="SUBTILISIN INHIBITOR 1"/>
    <property type="match status" value="1"/>
</dbReference>
<dbReference type="AlphaFoldDB" id="A0A1J6KCK1"/>
<evidence type="ECO:0000313" key="4">
    <source>
        <dbReference type="EMBL" id="OIT27150.1"/>
    </source>
</evidence>
<evidence type="ECO:0000313" key="6">
    <source>
        <dbReference type="Proteomes" id="UP000187609"/>
    </source>
</evidence>
<dbReference type="PANTHER" id="PTHR33091">
    <property type="entry name" value="PROTEIN, PUTATIVE, EXPRESSED-RELATED"/>
    <property type="match status" value="1"/>
</dbReference>
<dbReference type="SUPFAM" id="SSF54654">
    <property type="entry name" value="CI-2 family of serine protease inhibitors"/>
    <property type="match status" value="1"/>
</dbReference>
<dbReference type="Pfam" id="PF00280">
    <property type="entry name" value="potato_inhibit"/>
    <property type="match status" value="1"/>
</dbReference>
<dbReference type="Gramene" id="OIT33243">
    <property type="protein sequence ID" value="OIT33243"/>
    <property type="gene ID" value="A4A49_64202"/>
</dbReference>
<accession>A0A1J6KCK1</accession>
<dbReference type="Gramene" id="OIT27150">
    <property type="protein sequence ID" value="OIT27150"/>
    <property type="gene ID" value="A4A49_55465"/>
</dbReference>
<keyword evidence="6" id="KW-1185">Reference proteome</keyword>
<evidence type="ECO:0000256" key="2">
    <source>
        <dbReference type="ARBA" id="ARBA00022690"/>
    </source>
</evidence>
<sequence>MRVNVFAFASKLKLLKDMESKKCDCSPPYEVQRNERYCSISPAHCPKTWPELVGFSGDEAAKVILAEMPNLLIEFIHPPWALTQDFRPSRVRIIVDRFDKVSMPPTIG</sequence>